<dbReference type="Pfam" id="PF07007">
    <property type="entry name" value="LprI"/>
    <property type="match status" value="1"/>
</dbReference>
<evidence type="ECO:0000256" key="1">
    <source>
        <dbReference type="SAM" id="SignalP"/>
    </source>
</evidence>
<evidence type="ECO:0000313" key="3">
    <source>
        <dbReference type="EMBL" id="SDW89751.1"/>
    </source>
</evidence>
<protein>
    <submittedName>
        <fullName evidence="3">Uncharacterized conserved protein YecT, DUF1311 family</fullName>
    </submittedName>
</protein>
<keyword evidence="4" id="KW-1185">Reference proteome</keyword>
<keyword evidence="1" id="KW-0732">Signal</keyword>
<accession>A0A1H2XAA2</accession>
<dbReference type="RefSeq" id="WP_245710473.1">
    <property type="nucleotide sequence ID" value="NZ_FNMZ01000002.1"/>
</dbReference>
<sequence length="195" mass="20414">MSLPRLSRPRMPPLAAALTASGLIAFGIAGPPGMAAADTSQRIPAPSVMRTAIEACLDAASAAGGDADGAGARSCVGQETSACIDRPENQTTTGMMACALAERDAWDALLNLWWKPLRAHALKLDEASGDTGFPPAAPMLQEAQRAWLAFRDAECAYDYALAGGGTIRQVYGAECQLRLTAARALRFRERLAAAP</sequence>
<dbReference type="AlphaFoldDB" id="A0A1H2XAA2"/>
<feature type="chain" id="PRO_5011684795" evidence="1">
    <location>
        <begin position="36"/>
        <end position="195"/>
    </location>
</feature>
<dbReference type="EMBL" id="FNMZ01000002">
    <property type="protein sequence ID" value="SDW89751.1"/>
    <property type="molecule type" value="Genomic_DNA"/>
</dbReference>
<dbReference type="InterPro" id="IPR009739">
    <property type="entry name" value="LprI-like_N"/>
</dbReference>
<feature type="signal peptide" evidence="1">
    <location>
        <begin position="1"/>
        <end position="35"/>
    </location>
</feature>
<dbReference type="STRING" id="356660.SAMN05444336_102665"/>
<dbReference type="Gene3D" id="1.20.1270.180">
    <property type="match status" value="1"/>
</dbReference>
<name>A0A1H2XAA2_9RHOB</name>
<dbReference type="Proteomes" id="UP000199118">
    <property type="component" value="Unassembled WGS sequence"/>
</dbReference>
<evidence type="ECO:0000259" key="2">
    <source>
        <dbReference type="Pfam" id="PF07007"/>
    </source>
</evidence>
<evidence type="ECO:0000313" key="4">
    <source>
        <dbReference type="Proteomes" id="UP000199118"/>
    </source>
</evidence>
<feature type="domain" description="Lysozyme inhibitor LprI-like N-terminal" evidence="2">
    <location>
        <begin position="83"/>
        <end position="184"/>
    </location>
</feature>
<organism evidence="3 4">
    <name type="scientific">Albimonas donghaensis</name>
    <dbReference type="NCBI Taxonomy" id="356660"/>
    <lineage>
        <taxon>Bacteria</taxon>
        <taxon>Pseudomonadati</taxon>
        <taxon>Pseudomonadota</taxon>
        <taxon>Alphaproteobacteria</taxon>
        <taxon>Rhodobacterales</taxon>
        <taxon>Paracoccaceae</taxon>
        <taxon>Albimonas</taxon>
    </lineage>
</organism>
<reference evidence="3 4" key="1">
    <citation type="submission" date="2016-10" db="EMBL/GenBank/DDBJ databases">
        <authorList>
            <person name="de Groot N.N."/>
        </authorList>
    </citation>
    <scope>NUCLEOTIDE SEQUENCE [LARGE SCALE GENOMIC DNA]</scope>
    <source>
        <strain evidence="3 4">DSM 17890</strain>
    </source>
</reference>
<proteinExistence type="predicted"/>
<gene>
    <name evidence="3" type="ORF">SAMN05444336_102665</name>
</gene>